<sequence length="82" mass="9265">MLRAPLGQRTTHEIGFIVDGGRLTRRQIGSIVLDPNEHTEVDDKSPDVRKKEMSTHSLTRLQAATRARHIRSICHLEQTALP</sequence>
<feature type="region of interest" description="Disordered" evidence="1">
    <location>
        <begin position="37"/>
        <end position="57"/>
    </location>
</feature>
<reference evidence="2 3" key="1">
    <citation type="submission" date="2016-09" db="EMBL/GenBank/DDBJ databases">
        <title>Complete genome sequencing of Streptomyces lydicus 103 and metabolic pathways analysis of antibiotic biosynthesis.</title>
        <authorList>
            <person name="Jia N."/>
            <person name="Ding M.-Z."/>
            <person name="Gao F."/>
            <person name="Yuan Y.-J."/>
        </authorList>
    </citation>
    <scope>NUCLEOTIDE SEQUENCE [LARGE SCALE GENOMIC DNA]</scope>
    <source>
        <strain evidence="2 3">103</strain>
    </source>
</reference>
<accession>A0A1D7VQM4</accession>
<dbReference type="OrthoDB" id="9764897at2"/>
<dbReference type="KEGG" id="slc:SL103_24970"/>
<name>A0A1D7VQM4_9ACTN</name>
<protein>
    <submittedName>
        <fullName evidence="2">Uncharacterized protein</fullName>
    </submittedName>
</protein>
<evidence type="ECO:0000256" key="1">
    <source>
        <dbReference type="SAM" id="MobiDB-lite"/>
    </source>
</evidence>
<dbReference type="AlphaFoldDB" id="A0A1D7VQM4"/>
<dbReference type="RefSeq" id="WP_069571183.1">
    <property type="nucleotide sequence ID" value="NZ_CP017157.1"/>
</dbReference>
<gene>
    <name evidence="2" type="ORF">SL103_24970</name>
</gene>
<keyword evidence="3" id="KW-1185">Reference proteome</keyword>
<proteinExistence type="predicted"/>
<feature type="compositionally biased region" description="Basic and acidic residues" evidence="1">
    <location>
        <begin position="37"/>
        <end position="54"/>
    </location>
</feature>
<organism evidence="2 3">
    <name type="scientific">Streptomyces lydicus</name>
    <dbReference type="NCBI Taxonomy" id="47763"/>
    <lineage>
        <taxon>Bacteria</taxon>
        <taxon>Bacillati</taxon>
        <taxon>Actinomycetota</taxon>
        <taxon>Actinomycetes</taxon>
        <taxon>Kitasatosporales</taxon>
        <taxon>Streptomycetaceae</taxon>
        <taxon>Streptomyces</taxon>
    </lineage>
</organism>
<dbReference type="EMBL" id="CP017157">
    <property type="protein sequence ID" value="AOP49066.1"/>
    <property type="molecule type" value="Genomic_DNA"/>
</dbReference>
<evidence type="ECO:0000313" key="2">
    <source>
        <dbReference type="EMBL" id="AOP49066.1"/>
    </source>
</evidence>
<evidence type="ECO:0000313" key="3">
    <source>
        <dbReference type="Proteomes" id="UP000094094"/>
    </source>
</evidence>
<dbReference type="Proteomes" id="UP000094094">
    <property type="component" value="Chromosome"/>
</dbReference>